<comment type="similarity">
    <text evidence="1">Belongs to the sulfatase family.</text>
</comment>
<dbReference type="CDD" id="cd16146">
    <property type="entry name" value="ARS_like"/>
    <property type="match status" value="1"/>
</dbReference>
<keyword evidence="2" id="KW-0479">Metal-binding</keyword>
<evidence type="ECO:0000256" key="4">
    <source>
        <dbReference type="ARBA" id="ARBA00022837"/>
    </source>
</evidence>
<dbReference type="InterPro" id="IPR017850">
    <property type="entry name" value="Alkaline_phosphatase_core_sf"/>
</dbReference>
<protein>
    <submittedName>
        <fullName evidence="6">Arylsulfatase</fullName>
        <ecNumber evidence="6">3.1.6.1</ecNumber>
    </submittedName>
</protein>
<evidence type="ECO:0000313" key="6">
    <source>
        <dbReference type="EMBL" id="QDT05375.1"/>
    </source>
</evidence>
<evidence type="ECO:0000256" key="1">
    <source>
        <dbReference type="ARBA" id="ARBA00008779"/>
    </source>
</evidence>
<dbReference type="Proteomes" id="UP000318538">
    <property type="component" value="Chromosome"/>
</dbReference>
<evidence type="ECO:0000313" key="7">
    <source>
        <dbReference type="Proteomes" id="UP000318538"/>
    </source>
</evidence>
<keyword evidence="4" id="KW-0106">Calcium</keyword>
<organism evidence="6 7">
    <name type="scientific">Rubripirellula lacrimiformis</name>
    <dbReference type="NCBI Taxonomy" id="1930273"/>
    <lineage>
        <taxon>Bacteria</taxon>
        <taxon>Pseudomonadati</taxon>
        <taxon>Planctomycetota</taxon>
        <taxon>Planctomycetia</taxon>
        <taxon>Pirellulales</taxon>
        <taxon>Pirellulaceae</taxon>
        <taxon>Rubripirellula</taxon>
    </lineage>
</organism>
<dbReference type="GO" id="GO:0046872">
    <property type="term" value="F:metal ion binding"/>
    <property type="evidence" value="ECO:0007669"/>
    <property type="project" value="UniProtKB-KW"/>
</dbReference>
<dbReference type="SUPFAM" id="SSF53649">
    <property type="entry name" value="Alkaline phosphatase-like"/>
    <property type="match status" value="1"/>
</dbReference>
<evidence type="ECO:0000256" key="3">
    <source>
        <dbReference type="ARBA" id="ARBA00022801"/>
    </source>
</evidence>
<dbReference type="PANTHER" id="PTHR42693">
    <property type="entry name" value="ARYLSULFATASE FAMILY MEMBER"/>
    <property type="match status" value="1"/>
</dbReference>
<feature type="domain" description="Sulfatase N-terminal" evidence="5">
    <location>
        <begin position="67"/>
        <end position="377"/>
    </location>
</feature>
<accession>A0A517NE23</accession>
<dbReference type="InterPro" id="IPR000917">
    <property type="entry name" value="Sulfatase_N"/>
</dbReference>
<dbReference type="GO" id="GO:0004065">
    <property type="term" value="F:arylsulfatase activity"/>
    <property type="evidence" value="ECO:0007669"/>
    <property type="project" value="UniProtKB-EC"/>
</dbReference>
<sequence length="629" mass="70255">MMRHSQSLFSTAFRSLLASYRAKAGRHPLSTGNIAACWTMLSLTMLSSAAAQSGDASSGNASDASRPNVILIVTDDQGYGDMSCHGNPWLKTPHLDQLASESVRLEDYHVDPVCTPTRAALMTGRYCTRVGAWAVVQGRQLLQRDESTIANVFADAGYRTGMFGKWHLGDAHPYAPRFRGFQDVVCHLAGGADEIGNPVENDFFDDTYYRNGVPEKFDGYCTDVFFSELQRFVTQESDAPFFAYLPLNAMHGPHHVAKKYSDPFLEQGHNEARSKFFGMIANFDENLGRFSATLKRKGMDQNTIVIFMGDNGTAQGSDGNPANDDGFNAGMRGKKGSTYEGGHRVACFVRWPNKLEPGRRIHQLTTHRDWLPTLIDLCKLEPSKSAPHQPFDGRSIAPLLLGEEVDWPQRTVFVQRQADQPSLEMNPGRRSAYPKYAVLTEQWRMVNGELYHHGDDPGQTQDLSQQHPEVVEQLFAQYEKHYADVFAEGEPYARFEIGTMENPTRLTVRDWHPDTIPGVKGRVIWKQEQLGDDKLFINGFWAVHFARTGRYQIRLSRFPGDAIAAMKADSATLQIGDQTFSQTIRADESSATFEVELAEGDALLQSWLVDAETGNQRGAYFVDAKLIGN</sequence>
<dbReference type="EMBL" id="CP036525">
    <property type="protein sequence ID" value="QDT05375.1"/>
    <property type="molecule type" value="Genomic_DNA"/>
</dbReference>
<reference evidence="6 7" key="1">
    <citation type="submission" date="2019-02" db="EMBL/GenBank/DDBJ databases">
        <title>Deep-cultivation of Planctomycetes and their phenomic and genomic characterization uncovers novel biology.</title>
        <authorList>
            <person name="Wiegand S."/>
            <person name="Jogler M."/>
            <person name="Boedeker C."/>
            <person name="Pinto D."/>
            <person name="Vollmers J."/>
            <person name="Rivas-Marin E."/>
            <person name="Kohn T."/>
            <person name="Peeters S.H."/>
            <person name="Heuer A."/>
            <person name="Rast P."/>
            <person name="Oberbeckmann S."/>
            <person name="Bunk B."/>
            <person name="Jeske O."/>
            <person name="Meyerdierks A."/>
            <person name="Storesund J.E."/>
            <person name="Kallscheuer N."/>
            <person name="Luecker S."/>
            <person name="Lage O.M."/>
            <person name="Pohl T."/>
            <person name="Merkel B.J."/>
            <person name="Hornburger P."/>
            <person name="Mueller R.-W."/>
            <person name="Bruemmer F."/>
            <person name="Labrenz M."/>
            <person name="Spormann A.M."/>
            <person name="Op den Camp H."/>
            <person name="Overmann J."/>
            <person name="Amann R."/>
            <person name="Jetten M.S.M."/>
            <person name="Mascher T."/>
            <person name="Medema M.H."/>
            <person name="Devos D.P."/>
            <person name="Kaster A.-K."/>
            <person name="Ovreas L."/>
            <person name="Rohde M."/>
            <person name="Galperin M.Y."/>
            <person name="Jogler C."/>
        </authorList>
    </citation>
    <scope>NUCLEOTIDE SEQUENCE [LARGE SCALE GENOMIC DNA]</scope>
    <source>
        <strain evidence="6 7">K22_7</strain>
    </source>
</reference>
<dbReference type="InterPro" id="IPR024607">
    <property type="entry name" value="Sulfatase_CS"/>
</dbReference>
<gene>
    <name evidence="6" type="primary">atsA_33</name>
    <name evidence="6" type="ORF">K227x_37750</name>
</gene>
<dbReference type="AlphaFoldDB" id="A0A517NE23"/>
<keyword evidence="3 6" id="KW-0378">Hydrolase</keyword>
<dbReference type="Pfam" id="PF00884">
    <property type="entry name" value="Sulfatase"/>
    <property type="match status" value="1"/>
</dbReference>
<dbReference type="EC" id="3.1.6.1" evidence="6"/>
<dbReference type="Gene3D" id="3.30.1120.10">
    <property type="match status" value="1"/>
</dbReference>
<dbReference type="FunFam" id="3.40.720.10:FF:000070">
    <property type="entry name" value="Arylsulfatase A"/>
    <property type="match status" value="1"/>
</dbReference>
<dbReference type="PROSITE" id="PS00523">
    <property type="entry name" value="SULFATASE_1"/>
    <property type="match status" value="1"/>
</dbReference>
<keyword evidence="7" id="KW-1185">Reference proteome</keyword>
<name>A0A517NE23_9BACT</name>
<dbReference type="KEGG" id="rlc:K227x_37750"/>
<dbReference type="Gene3D" id="3.40.720.10">
    <property type="entry name" value="Alkaline Phosphatase, subunit A"/>
    <property type="match status" value="1"/>
</dbReference>
<evidence type="ECO:0000256" key="2">
    <source>
        <dbReference type="ARBA" id="ARBA00022723"/>
    </source>
</evidence>
<proteinExistence type="inferred from homology"/>
<dbReference type="InterPro" id="IPR050738">
    <property type="entry name" value="Sulfatase"/>
</dbReference>
<dbReference type="PANTHER" id="PTHR42693:SF53">
    <property type="entry name" value="ENDO-4-O-SULFATASE"/>
    <property type="match status" value="1"/>
</dbReference>
<evidence type="ECO:0000259" key="5">
    <source>
        <dbReference type="Pfam" id="PF00884"/>
    </source>
</evidence>